<dbReference type="InterPro" id="IPR013341">
    <property type="entry name" value="Mandelate_racemase_N_dom"/>
</dbReference>
<organism evidence="5 6">
    <name type="scientific">Devosia nitrariae</name>
    <dbReference type="NCBI Taxonomy" id="2071872"/>
    <lineage>
        <taxon>Bacteria</taxon>
        <taxon>Pseudomonadati</taxon>
        <taxon>Pseudomonadota</taxon>
        <taxon>Alphaproteobacteria</taxon>
        <taxon>Hyphomicrobiales</taxon>
        <taxon>Devosiaceae</taxon>
        <taxon>Devosia</taxon>
    </lineage>
</organism>
<dbReference type="SFLD" id="SFLDS00001">
    <property type="entry name" value="Enolase"/>
    <property type="match status" value="1"/>
</dbReference>
<protein>
    <recommendedName>
        <fullName evidence="3">glucarate dehydratase</fullName>
        <ecNumber evidence="3">4.2.1.40</ecNumber>
    </recommendedName>
</protein>
<evidence type="ECO:0000256" key="1">
    <source>
        <dbReference type="ARBA" id="ARBA00001426"/>
    </source>
</evidence>
<dbReference type="Pfam" id="PF13378">
    <property type="entry name" value="MR_MLE_C"/>
    <property type="match status" value="1"/>
</dbReference>
<comment type="catalytic activity">
    <reaction evidence="1">
        <text>D-glucarate = 5-dehydro-4-deoxy-D-glucarate + H2O</text>
        <dbReference type="Rhea" id="RHEA:14573"/>
        <dbReference type="ChEBI" id="CHEBI:15377"/>
        <dbReference type="ChEBI" id="CHEBI:30612"/>
        <dbReference type="ChEBI" id="CHEBI:42819"/>
        <dbReference type="EC" id="4.2.1.40"/>
    </reaction>
</comment>
<evidence type="ECO:0000256" key="3">
    <source>
        <dbReference type="ARBA" id="ARBA00011973"/>
    </source>
</evidence>
<dbReference type="SMART" id="SM00922">
    <property type="entry name" value="MR_MLE"/>
    <property type="match status" value="1"/>
</dbReference>
<dbReference type="RefSeq" id="WP_284340996.1">
    <property type="nucleotide sequence ID" value="NZ_BSNS01000011.1"/>
</dbReference>
<gene>
    <name evidence="5" type="ORF">GCM10010862_28650</name>
</gene>
<accession>A0ABQ5W7K2</accession>
<reference evidence="6" key="1">
    <citation type="journal article" date="2019" name="Int. J. Syst. Evol. Microbiol.">
        <title>The Global Catalogue of Microorganisms (GCM) 10K type strain sequencing project: providing services to taxonomists for standard genome sequencing and annotation.</title>
        <authorList>
            <consortium name="The Broad Institute Genomics Platform"/>
            <consortium name="The Broad Institute Genome Sequencing Center for Infectious Disease"/>
            <person name="Wu L."/>
            <person name="Ma J."/>
        </authorList>
    </citation>
    <scope>NUCLEOTIDE SEQUENCE [LARGE SCALE GENOMIC DNA]</scope>
    <source>
        <strain evidence="6">NBRC 112416</strain>
    </source>
</reference>
<comment type="pathway">
    <text evidence="2">Carbohydrate acid metabolism; D-glucarate degradation; 2,5-dioxopentanoate from D-glucarate: step 1/2.</text>
</comment>
<evidence type="ECO:0000313" key="5">
    <source>
        <dbReference type="EMBL" id="GLQ55606.1"/>
    </source>
</evidence>
<proteinExistence type="predicted"/>
<comment type="caution">
    <text evidence="5">The sequence shown here is derived from an EMBL/GenBank/DDBJ whole genome shotgun (WGS) entry which is preliminary data.</text>
</comment>
<dbReference type="Pfam" id="PF02746">
    <property type="entry name" value="MR_MLE_N"/>
    <property type="match status" value="1"/>
</dbReference>
<evidence type="ECO:0000256" key="2">
    <source>
        <dbReference type="ARBA" id="ARBA00005183"/>
    </source>
</evidence>
<name>A0ABQ5W7K2_9HYPH</name>
<dbReference type="InterPro" id="IPR034593">
    <property type="entry name" value="DgoD-like"/>
</dbReference>
<evidence type="ECO:0000259" key="4">
    <source>
        <dbReference type="SMART" id="SM00922"/>
    </source>
</evidence>
<sequence>MAEAASRDVPESKATLIKRIDLRLFSYPMTGVGPGGIDMPGATGSRARIAVRIETVDGAVGAYVGGQANSLAQAATCAKAVLGTDCFAREKAYENIRRQLRKEDRMGAGVIDCALWDLAGQRLGASVAQLLGGSKRSVKAYASTWFGGDGGGLATPEAYADFAEECYAMGYRAFKMHGWSDGGIDKDIGAVLELGKRVGGRMALMHDSACSFTTFADALAVGRACDEAGFFWYEDPYSDGGLSAHGHRRLRELIKTPILLGEHVRGLESMATLTLADGTDFVRADPDFDMGITGTMKIAHFAEALGLDVELHAPGPAHRHCMAAIRNTNFYELSMVGPSRGNFNAPVYTCSYSDALDDVSPDGTFPVPEGPGLGVSYDWDAIAEMTTQHVTIQ</sequence>
<evidence type="ECO:0000313" key="6">
    <source>
        <dbReference type="Proteomes" id="UP001156691"/>
    </source>
</evidence>
<dbReference type="PANTHER" id="PTHR48080:SF4">
    <property type="entry name" value="GLUCARATE DEHYDRATASE"/>
    <property type="match status" value="1"/>
</dbReference>
<dbReference type="EMBL" id="BSNS01000011">
    <property type="protein sequence ID" value="GLQ55606.1"/>
    <property type="molecule type" value="Genomic_DNA"/>
</dbReference>
<dbReference type="PANTHER" id="PTHR48080">
    <property type="entry name" value="D-GALACTONATE DEHYDRATASE-RELATED"/>
    <property type="match status" value="1"/>
</dbReference>
<dbReference type="InterPro" id="IPR029017">
    <property type="entry name" value="Enolase-like_N"/>
</dbReference>
<dbReference type="EC" id="4.2.1.40" evidence="3"/>
<dbReference type="InterPro" id="IPR013342">
    <property type="entry name" value="Mandelate_racemase_C"/>
</dbReference>
<dbReference type="InterPro" id="IPR036849">
    <property type="entry name" value="Enolase-like_C_sf"/>
</dbReference>
<dbReference type="SUPFAM" id="SSF51604">
    <property type="entry name" value="Enolase C-terminal domain-like"/>
    <property type="match status" value="1"/>
</dbReference>
<dbReference type="SUPFAM" id="SSF54826">
    <property type="entry name" value="Enolase N-terminal domain-like"/>
    <property type="match status" value="1"/>
</dbReference>
<keyword evidence="6" id="KW-1185">Reference proteome</keyword>
<dbReference type="InterPro" id="IPR029065">
    <property type="entry name" value="Enolase_C-like"/>
</dbReference>
<dbReference type="Proteomes" id="UP001156691">
    <property type="component" value="Unassembled WGS sequence"/>
</dbReference>
<feature type="domain" description="Mandelate racemase/muconate lactonizing enzyme C-terminal" evidence="4">
    <location>
        <begin position="156"/>
        <end position="257"/>
    </location>
</feature>
<dbReference type="Gene3D" id="3.30.390.10">
    <property type="entry name" value="Enolase-like, N-terminal domain"/>
    <property type="match status" value="1"/>
</dbReference>
<dbReference type="Gene3D" id="3.20.20.120">
    <property type="entry name" value="Enolase-like C-terminal domain"/>
    <property type="match status" value="1"/>
</dbReference>